<feature type="signal peptide" evidence="2">
    <location>
        <begin position="1"/>
        <end position="25"/>
    </location>
</feature>
<keyword evidence="1" id="KW-1133">Transmembrane helix</keyword>
<evidence type="ECO:0000256" key="1">
    <source>
        <dbReference type="SAM" id="Phobius"/>
    </source>
</evidence>
<dbReference type="AlphaFoldDB" id="A0A2Z6RYF5"/>
<protein>
    <recommendedName>
        <fullName evidence="5">SSD domain-containing protein</fullName>
    </recommendedName>
</protein>
<keyword evidence="1" id="KW-0472">Membrane</keyword>
<name>A0A2Z6RYF5_9GLOM</name>
<proteinExistence type="predicted"/>
<evidence type="ECO:0000313" key="4">
    <source>
        <dbReference type="Proteomes" id="UP000247702"/>
    </source>
</evidence>
<reference evidence="3 4" key="1">
    <citation type="submission" date="2017-11" db="EMBL/GenBank/DDBJ databases">
        <title>The genome of Rhizophagus clarus HR1 reveals common genetic basis of auxotrophy among arbuscular mycorrhizal fungi.</title>
        <authorList>
            <person name="Kobayashi Y."/>
        </authorList>
    </citation>
    <scope>NUCLEOTIDE SEQUENCE [LARGE SCALE GENOMIC DNA]</scope>
    <source>
        <strain evidence="3 4">HR1</strain>
    </source>
</reference>
<feature type="transmembrane region" description="Helical" evidence="1">
    <location>
        <begin position="709"/>
        <end position="730"/>
    </location>
</feature>
<evidence type="ECO:0008006" key="5">
    <source>
        <dbReference type="Google" id="ProtNLM"/>
    </source>
</evidence>
<dbReference type="STRING" id="94130.A0A2Z6RYF5"/>
<accession>A0A2Z6RYF5</accession>
<dbReference type="Proteomes" id="UP000247702">
    <property type="component" value="Unassembled WGS sequence"/>
</dbReference>
<sequence>MVILNKTLWFLVIILLSLILTPASKFPTALKSISNHEDLPDLRLDGSDTYNNGTILLLFTQKYNKTRYNTIIHLRIILNDETIYPVEIDCSSQPDFIPKCKKSKDSDACSLTPKALIEGYVLIESIDKSNRKKQMIVSWDNKIDSILELDEYKITVPLNSNQDFSIMELKNNKTLVWSKFTIDQNNVSLKREDKIYNVPNNKIIIHNFFDPFSLVEGGYAAIVFMRTELIYNKEFKNKNSIDEIYVIYFEDILPHQQFLLHSSSSEKSELISVAFLRGGCVSFFDGSGYTYDFIETFNKIESSNFLKSGSYNTFRIHFLSNGAVTLININLNITDIDFVATPLFYGGYIGQYSKRNDKSLVVLDSNNNVKNELHLPFYDSEKLKSFVMQKQLYIWLFNCSDQMWNINYYSLDLIDDYDSRYIYQNPSINGTYPKINETIKISSTSRKQIDFIINYNRPIMLFYGNITLYQYLDDDIILRQRVSGRSDLCRLFNETAVAIKIFVSALHQTNVKYGIEVDDDFVKLQSNEEPLLGISEKIWTFYTSLETSEKPADQVSIISRLKLNKEYYKMINSADGHMILTQLKDELVQAIPIDPKRLEIHNKIQDEYTDNKILISATIKPSFTNNGDERNTDSVLNDLDELIKKKKYNLMSNGNITKFFDTSYGAKILPDFWTRYEYHMIAFAVLIVIIGCMILCANYKYREGNNFSIIKIVIITSDLVLDIMFIITSANETSHLFFFSLLSVVIPIAFNTMMTTYSLIQEMIHNENFNNWCKKHGLTISIFTILSSADVEALHILSSKIAGFSVFSAPPLSNKISSLIFWAGCINIFVEDIPQFIIQIYYRRGTIDYTIIPTFSLISKS</sequence>
<gene>
    <name evidence="3" type="ORF">RclHR1_07360004</name>
</gene>
<evidence type="ECO:0000313" key="3">
    <source>
        <dbReference type="EMBL" id="GBC07281.1"/>
    </source>
</evidence>
<comment type="caution">
    <text evidence="3">The sequence shown here is derived from an EMBL/GenBank/DDBJ whole genome shotgun (WGS) entry which is preliminary data.</text>
</comment>
<keyword evidence="4" id="KW-1185">Reference proteome</keyword>
<feature type="transmembrane region" description="Helical" evidence="1">
    <location>
        <begin position="678"/>
        <end position="697"/>
    </location>
</feature>
<keyword evidence="1" id="KW-0812">Transmembrane</keyword>
<feature type="chain" id="PRO_5016322057" description="SSD domain-containing protein" evidence="2">
    <location>
        <begin position="26"/>
        <end position="861"/>
    </location>
</feature>
<dbReference type="EMBL" id="BEXD01004133">
    <property type="protein sequence ID" value="GBC07281.1"/>
    <property type="molecule type" value="Genomic_DNA"/>
</dbReference>
<organism evidence="3 4">
    <name type="scientific">Rhizophagus clarus</name>
    <dbReference type="NCBI Taxonomy" id="94130"/>
    <lineage>
        <taxon>Eukaryota</taxon>
        <taxon>Fungi</taxon>
        <taxon>Fungi incertae sedis</taxon>
        <taxon>Mucoromycota</taxon>
        <taxon>Glomeromycotina</taxon>
        <taxon>Glomeromycetes</taxon>
        <taxon>Glomerales</taxon>
        <taxon>Glomeraceae</taxon>
        <taxon>Rhizophagus</taxon>
    </lineage>
</organism>
<keyword evidence="2" id="KW-0732">Signal</keyword>
<evidence type="ECO:0000256" key="2">
    <source>
        <dbReference type="SAM" id="SignalP"/>
    </source>
</evidence>
<feature type="transmembrane region" description="Helical" evidence="1">
    <location>
        <begin position="736"/>
        <end position="760"/>
    </location>
</feature>